<gene>
    <name evidence="1" type="ORF">AO370_1926</name>
</gene>
<comment type="caution">
    <text evidence="1">The sequence shown here is derived from an EMBL/GenBank/DDBJ whole genome shotgun (WGS) entry which is preliminary data.</text>
</comment>
<dbReference type="CDD" id="cd20732">
    <property type="entry name" value="PoNe_FilH_DUF637_VENN-like"/>
    <property type="match status" value="1"/>
</dbReference>
<organism evidence="1 2">
    <name type="scientific">Moraxella catarrhalis</name>
    <name type="common">Branhamella catarrhalis</name>
    <dbReference type="NCBI Taxonomy" id="480"/>
    <lineage>
        <taxon>Bacteria</taxon>
        <taxon>Pseudomonadati</taxon>
        <taxon>Pseudomonadota</taxon>
        <taxon>Gammaproteobacteria</taxon>
        <taxon>Moraxellales</taxon>
        <taxon>Moraxellaceae</taxon>
        <taxon>Moraxella</taxon>
    </lineage>
</organism>
<protein>
    <submittedName>
        <fullName evidence="1">Uncharacterized protein</fullName>
    </submittedName>
</protein>
<reference evidence="1 2" key="1">
    <citation type="journal article" date="2016" name="Genome Biol. Evol.">
        <title>Comparative Genomic Analyses of the Moraxella catarrhalis Serosensitive and Seroresistant Lineages Demonstrate Their Independent Evolution.</title>
        <authorList>
            <person name="Earl J.P."/>
            <person name="de Vries S.P."/>
            <person name="Ahmed A."/>
            <person name="Powell E."/>
            <person name="Schultz M.P."/>
            <person name="Hermans P.W."/>
            <person name="Hill D.J."/>
            <person name="Zhou Z."/>
            <person name="Constantinidou C.I."/>
            <person name="Hu F.Z."/>
            <person name="Bootsma H.J."/>
            <person name="Ehrlich G.D."/>
        </authorList>
    </citation>
    <scope>NUCLEOTIDE SEQUENCE [LARGE SCALE GENOMIC DNA]</scope>
    <source>
        <strain evidence="1 2">F23</strain>
    </source>
</reference>
<name>A0AB36DL83_MORCA</name>
<accession>A0AB36DL83</accession>
<proteinExistence type="predicted"/>
<sequence length="111" mass="12033">MSGGKYGSNNGYDHVVVFKDTDGQTYLTMTVDSKQLGKKGVTLDPKAAGGAMQMSKEWDDAVLNKLDRNSDAYKAVETARKNGSLVKGVAYVDKSTGELKLVRINPTTRTK</sequence>
<dbReference type="AlphaFoldDB" id="A0AB36DL83"/>
<dbReference type="EMBL" id="LXHQ01000050">
    <property type="protein sequence ID" value="OAV22728.1"/>
    <property type="molecule type" value="Genomic_DNA"/>
</dbReference>
<dbReference type="Proteomes" id="UP000078295">
    <property type="component" value="Unassembled WGS sequence"/>
</dbReference>
<evidence type="ECO:0000313" key="1">
    <source>
        <dbReference type="EMBL" id="OAV22728.1"/>
    </source>
</evidence>
<evidence type="ECO:0000313" key="2">
    <source>
        <dbReference type="Proteomes" id="UP000078295"/>
    </source>
</evidence>